<evidence type="ECO:0000313" key="3">
    <source>
        <dbReference type="Proteomes" id="UP000007383"/>
    </source>
</evidence>
<dbReference type="PATRIC" id="fig|889378.3.peg.2184"/>
<dbReference type="KEGG" id="sfc:Spiaf_2208"/>
<dbReference type="Proteomes" id="UP000007383">
    <property type="component" value="Chromosome"/>
</dbReference>
<feature type="chain" id="PRO_5003623413" description="PBS lyase HEAT-like repeat protein" evidence="1">
    <location>
        <begin position="22"/>
        <end position="394"/>
    </location>
</feature>
<gene>
    <name evidence="2" type="ordered locus">Spiaf_2208</name>
</gene>
<feature type="signal peptide" evidence="1">
    <location>
        <begin position="1"/>
        <end position="21"/>
    </location>
</feature>
<protein>
    <recommendedName>
        <fullName evidence="4">PBS lyase HEAT-like repeat protein</fullName>
    </recommendedName>
</protein>
<keyword evidence="3" id="KW-1185">Reference proteome</keyword>
<dbReference type="RefSeq" id="WP_014456227.1">
    <property type="nucleotide sequence ID" value="NC_017098.1"/>
</dbReference>
<dbReference type="HOGENOM" id="CLU_056728_0_0_12"/>
<reference evidence="3" key="1">
    <citation type="journal article" date="2013" name="Stand. Genomic Sci.">
        <title>Complete genome sequence of the halophilic bacterium Spirochaeta africana type strain (Z-7692(T)) from the alkaline Lake Magadi in the East African Rift.</title>
        <authorList>
            <person name="Liolos K."/>
            <person name="Abt B."/>
            <person name="Scheuner C."/>
            <person name="Teshima H."/>
            <person name="Held B."/>
            <person name="Lapidus A."/>
            <person name="Nolan M."/>
            <person name="Lucas S."/>
            <person name="Deshpande S."/>
            <person name="Cheng J.F."/>
            <person name="Tapia R."/>
            <person name="Goodwin L.A."/>
            <person name="Pitluck S."/>
            <person name="Pagani I."/>
            <person name="Ivanova N."/>
            <person name="Mavromatis K."/>
            <person name="Mikhailova N."/>
            <person name="Huntemann M."/>
            <person name="Pati A."/>
            <person name="Chen A."/>
            <person name="Palaniappan K."/>
            <person name="Land M."/>
            <person name="Rohde M."/>
            <person name="Tindall B.J."/>
            <person name="Detter J.C."/>
            <person name="Goker M."/>
            <person name="Bristow J."/>
            <person name="Eisen J.A."/>
            <person name="Markowitz V."/>
            <person name="Hugenholtz P."/>
            <person name="Woyke T."/>
            <person name="Klenk H.P."/>
            <person name="Kyrpides N.C."/>
        </authorList>
    </citation>
    <scope>NUCLEOTIDE SEQUENCE</scope>
    <source>
        <strain evidence="3">ATCC 700263 / DSM 8902 / Z-7692</strain>
    </source>
</reference>
<name>H9UL51_SPIAZ</name>
<dbReference type="AlphaFoldDB" id="H9UL51"/>
<organism evidence="2 3">
    <name type="scientific">Spirochaeta africana (strain ATCC 700263 / DSM 8902 / Z-7692)</name>
    <dbReference type="NCBI Taxonomy" id="889378"/>
    <lineage>
        <taxon>Bacteria</taxon>
        <taxon>Pseudomonadati</taxon>
        <taxon>Spirochaetota</taxon>
        <taxon>Spirochaetia</taxon>
        <taxon>Spirochaetales</taxon>
        <taxon>Spirochaetaceae</taxon>
        <taxon>Spirochaeta</taxon>
    </lineage>
</organism>
<evidence type="ECO:0000256" key="1">
    <source>
        <dbReference type="SAM" id="SignalP"/>
    </source>
</evidence>
<evidence type="ECO:0000313" key="2">
    <source>
        <dbReference type="EMBL" id="AFG38244.1"/>
    </source>
</evidence>
<sequence length="394" mass="43759">MKRTATLVLLSVFLTVTLPLAAQNSLADNYIRDFRAAEGQVRMQILESSLENDPAEMEDLYITVIEHVVSTAGDRITDAATRNMYQLAVAQLVQVGSNRPALRVWELFELDRDTSQRLRLLEALQVLGQDAPRLYSRLANWVMTQNSLARSGSGIDRQVLGEAIQTIASFNDPVFFEALLDTVVYGHPSAIEDPAREAIRAFGDQQADLLQELIPGQPLERQLEQLSYVRRRDDLGQQQQAEIAAAVLRRAVDRQVSTTGDAVLNRRIRNDAAAMIRAAGYAGASPQVIEHFNVVAVDYENRRVSQADLLDAIDTLASVGTQNAAVRLTRYLDFLNTQTQNDRPVSTQIMLATVNGLRDLGHAESYSSLFYATMLNYPSRVQTALQDAIEAVQQ</sequence>
<dbReference type="eggNOG" id="COG1413">
    <property type="taxonomic scope" value="Bacteria"/>
</dbReference>
<dbReference type="EMBL" id="CP003282">
    <property type="protein sequence ID" value="AFG38244.1"/>
    <property type="molecule type" value="Genomic_DNA"/>
</dbReference>
<dbReference type="STRING" id="889378.Spiaf_2208"/>
<dbReference type="OrthoDB" id="370161at2"/>
<evidence type="ECO:0008006" key="4">
    <source>
        <dbReference type="Google" id="ProtNLM"/>
    </source>
</evidence>
<accession>H9UL51</accession>
<proteinExistence type="predicted"/>
<keyword evidence="1" id="KW-0732">Signal</keyword>